<gene>
    <name evidence="2" type="ORF">CLV43_11618</name>
</gene>
<dbReference type="SUPFAM" id="SSF53474">
    <property type="entry name" value="alpha/beta-Hydrolases"/>
    <property type="match status" value="1"/>
</dbReference>
<dbReference type="PRINTS" id="PR00111">
    <property type="entry name" value="ABHYDROLASE"/>
</dbReference>
<dbReference type="InterPro" id="IPR050266">
    <property type="entry name" value="AB_hydrolase_sf"/>
</dbReference>
<sequence>MTQVDMSTARLAATVRGSGPAVVLAHGAGGTVQANFGPLLAPLSRSFTVIGADLPGSGATRRSTAPLDLDDLADRLVATAVHEGAEKFTVVGYSLGCATAVRAALRHPDHVTGLVLTAGFAALDDVTRARVQRWRTLATGDRTALARYVTSLMLGTAYLGRMSHEQREGFIELVALTTPAGLLEQIDLVLQTDITTDLPSVTVPTLVIGTKQDQLISPTLTKALADGIPNATWSELDSGHAPALESAGAWTRLIEDFTNTRQ</sequence>
<protein>
    <submittedName>
        <fullName evidence="2">Pimeloyl-ACP methyl ester carboxylesterase</fullName>
    </submittedName>
</protein>
<dbReference type="Proteomes" id="UP000239494">
    <property type="component" value="Unassembled WGS sequence"/>
</dbReference>
<reference evidence="2 3" key="1">
    <citation type="submission" date="2018-03" db="EMBL/GenBank/DDBJ databases">
        <title>Genomic Encyclopedia of Archaeal and Bacterial Type Strains, Phase II (KMG-II): from individual species to whole genera.</title>
        <authorList>
            <person name="Goeker M."/>
        </authorList>
    </citation>
    <scope>NUCLEOTIDE SEQUENCE [LARGE SCALE GENOMIC DNA]</scope>
    <source>
        <strain evidence="2 3">DSM 44720</strain>
    </source>
</reference>
<organism evidence="2 3">
    <name type="scientific">Umezawaea tangerina</name>
    <dbReference type="NCBI Taxonomy" id="84725"/>
    <lineage>
        <taxon>Bacteria</taxon>
        <taxon>Bacillati</taxon>
        <taxon>Actinomycetota</taxon>
        <taxon>Actinomycetes</taxon>
        <taxon>Pseudonocardiales</taxon>
        <taxon>Pseudonocardiaceae</taxon>
        <taxon>Umezawaea</taxon>
    </lineage>
</organism>
<dbReference type="InterPro" id="IPR000073">
    <property type="entry name" value="AB_hydrolase_1"/>
</dbReference>
<dbReference type="GO" id="GO:0003824">
    <property type="term" value="F:catalytic activity"/>
    <property type="evidence" value="ECO:0007669"/>
    <property type="project" value="UniProtKB-ARBA"/>
</dbReference>
<evidence type="ECO:0000259" key="1">
    <source>
        <dbReference type="Pfam" id="PF00561"/>
    </source>
</evidence>
<evidence type="ECO:0000313" key="2">
    <source>
        <dbReference type="EMBL" id="PRY34511.1"/>
    </source>
</evidence>
<accession>A0A2T0SM58</accession>
<name>A0A2T0SM58_9PSEU</name>
<dbReference type="EMBL" id="PVTF01000016">
    <property type="protein sequence ID" value="PRY34511.1"/>
    <property type="molecule type" value="Genomic_DNA"/>
</dbReference>
<comment type="caution">
    <text evidence="2">The sequence shown here is derived from an EMBL/GenBank/DDBJ whole genome shotgun (WGS) entry which is preliminary data.</text>
</comment>
<proteinExistence type="predicted"/>
<dbReference type="InterPro" id="IPR029058">
    <property type="entry name" value="AB_hydrolase_fold"/>
</dbReference>
<feature type="domain" description="AB hydrolase-1" evidence="1">
    <location>
        <begin position="20"/>
        <end position="245"/>
    </location>
</feature>
<dbReference type="RefSeq" id="WP_245887337.1">
    <property type="nucleotide sequence ID" value="NZ_PVTF01000016.1"/>
</dbReference>
<dbReference type="AlphaFoldDB" id="A0A2T0SM58"/>
<dbReference type="PANTHER" id="PTHR43798">
    <property type="entry name" value="MONOACYLGLYCEROL LIPASE"/>
    <property type="match status" value="1"/>
</dbReference>
<dbReference type="Pfam" id="PF00561">
    <property type="entry name" value="Abhydrolase_1"/>
    <property type="match status" value="1"/>
</dbReference>
<evidence type="ECO:0000313" key="3">
    <source>
        <dbReference type="Proteomes" id="UP000239494"/>
    </source>
</evidence>
<keyword evidence="3" id="KW-1185">Reference proteome</keyword>
<dbReference type="Gene3D" id="3.40.50.1820">
    <property type="entry name" value="alpha/beta hydrolase"/>
    <property type="match status" value="1"/>
</dbReference>